<keyword evidence="2" id="KW-1185">Reference proteome</keyword>
<dbReference type="Proteomes" id="UP001276659">
    <property type="component" value="Unassembled WGS sequence"/>
</dbReference>
<sequence length="203" mass="23888">MEINSHIYYESECTDSDMESYIFARFKRSIFNADFPVDEYRELPKLYIDENLRGKSENEVKFKDYIKSATVIQRLIRLLSNSPLINHLEISLNFEVYVDYDYSNSSDDDGSNFDNEGFTTWERKIQNITEAANERVTELFLESGLLDPLQKLSNVQSFAITFDRISYRSSDTPWQPPPRHASTIEELKKTIEMNWLNKLDRAH</sequence>
<protein>
    <submittedName>
        <fullName evidence="1">Uncharacterized protein</fullName>
    </submittedName>
</protein>
<evidence type="ECO:0000313" key="2">
    <source>
        <dbReference type="Proteomes" id="UP001276659"/>
    </source>
</evidence>
<dbReference type="EMBL" id="JASNWA010000004">
    <property type="protein sequence ID" value="KAK3175901.1"/>
    <property type="molecule type" value="Genomic_DNA"/>
</dbReference>
<name>A0AAE0DMS0_9LECA</name>
<gene>
    <name evidence="1" type="ORF">OEA41_007223</name>
</gene>
<dbReference type="AlphaFoldDB" id="A0AAE0DMS0"/>
<reference evidence="1" key="1">
    <citation type="submission" date="2022-11" db="EMBL/GenBank/DDBJ databases">
        <title>Chromosomal genome sequence assembly and mating type (MAT) locus characterization of the leprose asexual lichenized fungus Lepraria neglecta (Nyl.) Erichsen.</title>
        <authorList>
            <person name="Allen J.L."/>
            <person name="Pfeffer B."/>
        </authorList>
    </citation>
    <scope>NUCLEOTIDE SEQUENCE</scope>
    <source>
        <strain evidence="1">Allen 5258</strain>
    </source>
</reference>
<organism evidence="1 2">
    <name type="scientific">Lepraria neglecta</name>
    <dbReference type="NCBI Taxonomy" id="209136"/>
    <lineage>
        <taxon>Eukaryota</taxon>
        <taxon>Fungi</taxon>
        <taxon>Dikarya</taxon>
        <taxon>Ascomycota</taxon>
        <taxon>Pezizomycotina</taxon>
        <taxon>Lecanoromycetes</taxon>
        <taxon>OSLEUM clade</taxon>
        <taxon>Lecanoromycetidae</taxon>
        <taxon>Lecanorales</taxon>
        <taxon>Lecanorineae</taxon>
        <taxon>Stereocaulaceae</taxon>
        <taxon>Lepraria</taxon>
    </lineage>
</organism>
<evidence type="ECO:0000313" key="1">
    <source>
        <dbReference type="EMBL" id="KAK3175901.1"/>
    </source>
</evidence>
<accession>A0AAE0DMS0</accession>
<comment type="caution">
    <text evidence="1">The sequence shown here is derived from an EMBL/GenBank/DDBJ whole genome shotgun (WGS) entry which is preliminary data.</text>
</comment>
<proteinExistence type="predicted"/>